<dbReference type="Pfam" id="PF00044">
    <property type="entry name" value="Gp_dh_N"/>
    <property type="match status" value="1"/>
</dbReference>
<dbReference type="Gene3D" id="3.30.360.10">
    <property type="entry name" value="Dihydrodipicolinate Reductase, domain 2"/>
    <property type="match status" value="1"/>
</dbReference>
<dbReference type="GO" id="GO:0016620">
    <property type="term" value="F:oxidoreductase activity, acting on the aldehyde or oxo group of donors, NAD or NADP as acceptor"/>
    <property type="evidence" value="ECO:0007669"/>
    <property type="project" value="InterPro"/>
</dbReference>
<evidence type="ECO:0000256" key="2">
    <source>
        <dbReference type="ARBA" id="ARBA00011881"/>
    </source>
</evidence>
<dbReference type="SMART" id="SM00846">
    <property type="entry name" value="Gp_dh_N"/>
    <property type="match status" value="1"/>
</dbReference>
<dbReference type="SUPFAM" id="SSF51735">
    <property type="entry name" value="NAD(P)-binding Rossmann-fold domains"/>
    <property type="match status" value="1"/>
</dbReference>
<evidence type="ECO:0000256" key="5">
    <source>
        <dbReference type="RuleBase" id="RU361160"/>
    </source>
</evidence>
<dbReference type="GO" id="GO:0051287">
    <property type="term" value="F:NAD binding"/>
    <property type="evidence" value="ECO:0007669"/>
    <property type="project" value="InterPro"/>
</dbReference>
<proteinExistence type="inferred from homology"/>
<dbReference type="Proteomes" id="UP000326380">
    <property type="component" value="Unassembled WGS sequence"/>
</dbReference>
<dbReference type="AlphaFoldDB" id="A0A7L4ZVA1"/>
<dbReference type="InterPro" id="IPR020830">
    <property type="entry name" value="GlycerAld_3-P_DH_AS"/>
</dbReference>
<comment type="similarity">
    <text evidence="1 4">Belongs to the glyceraldehyde-3-phosphate dehydrogenase family.</text>
</comment>
<dbReference type="CDD" id="cd18126">
    <property type="entry name" value="GAPDH_I_C"/>
    <property type="match status" value="1"/>
</dbReference>
<evidence type="ECO:0000313" key="7">
    <source>
        <dbReference type="Proteomes" id="UP000326380"/>
    </source>
</evidence>
<dbReference type="CDD" id="cd05214">
    <property type="entry name" value="GAPDH_I_N"/>
    <property type="match status" value="1"/>
</dbReference>
<name>A0A7L4ZVA1_9BACT</name>
<dbReference type="InterPro" id="IPR020831">
    <property type="entry name" value="GlycerAld/Erythrose_P_DH"/>
</dbReference>
<keyword evidence="7" id="KW-1185">Reference proteome</keyword>
<comment type="caution">
    <text evidence="6">The sequence shown here is derived from an EMBL/GenBank/DDBJ whole genome shotgun (WGS) entry which is preliminary data.</text>
</comment>
<dbReference type="PANTHER" id="PTHR43148">
    <property type="entry name" value="GLYCERALDEHYDE-3-PHOSPHATE DEHYDROGENASE 2"/>
    <property type="match status" value="1"/>
</dbReference>
<protein>
    <recommendedName>
        <fullName evidence="5">Glyceraldehyde-3-phosphate dehydrogenase</fullName>
        <ecNumber evidence="5">1.2.1.-</ecNumber>
    </recommendedName>
</protein>
<evidence type="ECO:0000256" key="1">
    <source>
        <dbReference type="ARBA" id="ARBA00007406"/>
    </source>
</evidence>
<dbReference type="InterPro" id="IPR036291">
    <property type="entry name" value="NAD(P)-bd_dom_sf"/>
</dbReference>
<evidence type="ECO:0000256" key="4">
    <source>
        <dbReference type="RuleBase" id="RU000397"/>
    </source>
</evidence>
<gene>
    <name evidence="6" type="primary">gap</name>
    <name evidence="6" type="ORF">F0P96_16235</name>
</gene>
<reference evidence="6 7" key="1">
    <citation type="submission" date="2019-09" db="EMBL/GenBank/DDBJ databases">
        <title>Genome sequence of Hymenobacter sp. M3.</title>
        <authorList>
            <person name="Srinivasan S."/>
        </authorList>
    </citation>
    <scope>NUCLEOTIDE SEQUENCE [LARGE SCALE GENOMIC DNA]</scope>
    <source>
        <strain evidence="6 7">M3</strain>
    </source>
</reference>
<dbReference type="InterPro" id="IPR020828">
    <property type="entry name" value="GlycerAld_3-P_DH_NAD(P)-bd"/>
</dbReference>
<dbReference type="GO" id="GO:0050661">
    <property type="term" value="F:NADP binding"/>
    <property type="evidence" value="ECO:0007669"/>
    <property type="project" value="InterPro"/>
</dbReference>
<dbReference type="GO" id="GO:0006006">
    <property type="term" value="P:glucose metabolic process"/>
    <property type="evidence" value="ECO:0007669"/>
    <property type="project" value="InterPro"/>
</dbReference>
<comment type="subunit">
    <text evidence="2">Homotetramer.</text>
</comment>
<dbReference type="InterPro" id="IPR006424">
    <property type="entry name" value="Glyceraldehyde-3-P_DH_1"/>
</dbReference>
<dbReference type="FunFam" id="3.40.50.720:FF:000001">
    <property type="entry name" value="Glyceraldehyde-3-phosphate dehydrogenase"/>
    <property type="match status" value="1"/>
</dbReference>
<dbReference type="EC" id="1.2.1.-" evidence="5"/>
<dbReference type="FunFam" id="3.30.360.10:FF:000002">
    <property type="entry name" value="Glyceraldehyde-3-phosphate dehydrogenase"/>
    <property type="match status" value="1"/>
</dbReference>
<dbReference type="EMBL" id="VTWU01000006">
    <property type="protein sequence ID" value="KAA9327530.1"/>
    <property type="molecule type" value="Genomic_DNA"/>
</dbReference>
<dbReference type="PIRSF" id="PIRSF000149">
    <property type="entry name" value="GAP_DH"/>
    <property type="match status" value="1"/>
</dbReference>
<dbReference type="PROSITE" id="PS00071">
    <property type="entry name" value="GAPDH"/>
    <property type="match status" value="1"/>
</dbReference>
<sequence length="335" mass="35724">MAKIKVAINGFGRIGRLTFKSLLSRPDVEVVAINDLTDNKTLAHLLKYDSVHGRFDGTVEYDENSLTVNGQHIAALAERDPKLLPWGDMGVDVVLESTGRFTDEAGAGQHLTAGAKKVVISAPATGNIPTVVLGVNENILTGDETILSNASCTTNCLAPMAKALDDAFGIEKGYITTVHAYTSDQNLQDAPHKDLRRARAAAYSIIPTSTGAAKAVGLVLPHLKGKLDGVAMRVPIPDGSMTDLTVVLKKEVTKDEVNAALKKAADGPLKGILEYTTDPIVSIDIVGNPHSCIFDSELTSCNGTLVKVVGWYDNETGYSTRTADLIEKLGQMKKQ</sequence>
<dbReference type="InterPro" id="IPR020829">
    <property type="entry name" value="GlycerAld_3-P_DH_cat"/>
</dbReference>
<accession>A0A7L4ZVA1</accession>
<dbReference type="RefSeq" id="WP_151079977.1">
    <property type="nucleotide sequence ID" value="NZ_CP047647.1"/>
</dbReference>
<evidence type="ECO:0000313" key="6">
    <source>
        <dbReference type="EMBL" id="KAA9327530.1"/>
    </source>
</evidence>
<dbReference type="Gene3D" id="3.40.50.720">
    <property type="entry name" value="NAD(P)-binding Rossmann-like Domain"/>
    <property type="match status" value="1"/>
</dbReference>
<organism evidence="6 7">
    <name type="scientific">Hymenobacter busanensis</name>
    <dbReference type="NCBI Taxonomy" id="2607656"/>
    <lineage>
        <taxon>Bacteria</taxon>
        <taxon>Pseudomonadati</taxon>
        <taxon>Bacteroidota</taxon>
        <taxon>Cytophagia</taxon>
        <taxon>Cytophagales</taxon>
        <taxon>Hymenobacteraceae</taxon>
        <taxon>Hymenobacter</taxon>
    </lineage>
</organism>
<keyword evidence="3 5" id="KW-0560">Oxidoreductase</keyword>
<dbReference type="SUPFAM" id="SSF55347">
    <property type="entry name" value="Glyceraldehyde-3-phosphate dehydrogenase-like, C-terminal domain"/>
    <property type="match status" value="1"/>
</dbReference>
<dbReference type="Pfam" id="PF02800">
    <property type="entry name" value="Gp_dh_C"/>
    <property type="match status" value="1"/>
</dbReference>
<dbReference type="NCBIfam" id="TIGR01534">
    <property type="entry name" value="GAPDH-I"/>
    <property type="match status" value="1"/>
</dbReference>
<evidence type="ECO:0000256" key="3">
    <source>
        <dbReference type="ARBA" id="ARBA00023002"/>
    </source>
</evidence>
<dbReference type="PRINTS" id="PR00078">
    <property type="entry name" value="G3PDHDRGNASE"/>
</dbReference>